<dbReference type="EMBL" id="JAPTSV010000013">
    <property type="protein sequence ID" value="KAJ1521299.1"/>
    <property type="molecule type" value="Genomic_DNA"/>
</dbReference>
<feature type="transmembrane region" description="Helical" evidence="1">
    <location>
        <begin position="64"/>
        <end position="85"/>
    </location>
</feature>
<keyword evidence="1" id="KW-1133">Transmembrane helix</keyword>
<comment type="caution">
    <text evidence="2">The sequence shown here is derived from an EMBL/GenBank/DDBJ whole genome shotgun (WGS) entry which is preliminary data.</text>
</comment>
<accession>A0AAV7X9K1</accession>
<evidence type="ECO:0000313" key="3">
    <source>
        <dbReference type="Proteomes" id="UP001075354"/>
    </source>
</evidence>
<evidence type="ECO:0000313" key="2">
    <source>
        <dbReference type="EMBL" id="KAJ1521299.1"/>
    </source>
</evidence>
<keyword evidence="3" id="KW-1185">Reference proteome</keyword>
<name>A0AAV7X9K1_9NEOP</name>
<dbReference type="PANTHER" id="PTHR36694:SF10">
    <property type="entry name" value="MARVEL DOMAIN-CONTAINING PROTEIN"/>
    <property type="match status" value="1"/>
</dbReference>
<feature type="transmembrane region" description="Helical" evidence="1">
    <location>
        <begin position="92"/>
        <end position="113"/>
    </location>
</feature>
<feature type="transmembrane region" description="Helical" evidence="1">
    <location>
        <begin position="21"/>
        <end position="44"/>
    </location>
</feature>
<keyword evidence="1" id="KW-0472">Membrane</keyword>
<sequence>MIATYSTLDRGSYHFRIRRNAIIAGMYTGAMSIVVAIYCGWRLVVNARHKEALQDVYWGVQISYMANIGCQFASVFLGTLLLVAVNRENAALIVPWVVGTIAFIAMEAVGTVYSNVLRDHVNHEFDTLCKVEAAFLFGRGVLSSVAIYTVLRVYRALKTGVRFSGPELVEL</sequence>
<dbReference type="PANTHER" id="PTHR36694">
    <property type="entry name" value="PASIFLORA 1, ISOFORM A-RELATED"/>
    <property type="match status" value="1"/>
</dbReference>
<evidence type="ECO:0000256" key="1">
    <source>
        <dbReference type="SAM" id="Phobius"/>
    </source>
</evidence>
<dbReference type="AlphaFoldDB" id="A0AAV7X9K1"/>
<keyword evidence="1" id="KW-0812">Transmembrane</keyword>
<dbReference type="Proteomes" id="UP001075354">
    <property type="component" value="Chromosome 13"/>
</dbReference>
<proteinExistence type="predicted"/>
<protein>
    <submittedName>
        <fullName evidence="2">Uncharacterized protein</fullName>
    </submittedName>
</protein>
<gene>
    <name evidence="2" type="ORF">ONE63_002977</name>
</gene>
<feature type="transmembrane region" description="Helical" evidence="1">
    <location>
        <begin position="133"/>
        <end position="154"/>
    </location>
</feature>
<reference evidence="2" key="1">
    <citation type="submission" date="2022-12" db="EMBL/GenBank/DDBJ databases">
        <title>Chromosome-level genome assembly of the bean flower thrips Megalurothrips usitatus.</title>
        <authorList>
            <person name="Ma L."/>
            <person name="Liu Q."/>
            <person name="Li H."/>
            <person name="Cai W."/>
        </authorList>
    </citation>
    <scope>NUCLEOTIDE SEQUENCE</scope>
    <source>
        <strain evidence="2">Cailab_2022a</strain>
    </source>
</reference>
<organism evidence="2 3">
    <name type="scientific">Megalurothrips usitatus</name>
    <name type="common">bean blossom thrips</name>
    <dbReference type="NCBI Taxonomy" id="439358"/>
    <lineage>
        <taxon>Eukaryota</taxon>
        <taxon>Metazoa</taxon>
        <taxon>Ecdysozoa</taxon>
        <taxon>Arthropoda</taxon>
        <taxon>Hexapoda</taxon>
        <taxon>Insecta</taxon>
        <taxon>Pterygota</taxon>
        <taxon>Neoptera</taxon>
        <taxon>Paraneoptera</taxon>
        <taxon>Thysanoptera</taxon>
        <taxon>Terebrantia</taxon>
        <taxon>Thripoidea</taxon>
        <taxon>Thripidae</taxon>
        <taxon>Megalurothrips</taxon>
    </lineage>
</organism>